<proteinExistence type="predicted"/>
<dbReference type="Proteomes" id="UP000887566">
    <property type="component" value="Unplaced"/>
</dbReference>
<name>A0A914VYZ5_9BILA</name>
<dbReference type="SMART" id="SM00473">
    <property type="entry name" value="PAN_AP"/>
    <property type="match status" value="3"/>
</dbReference>
<protein>
    <submittedName>
        <fullName evidence="4">Apple domain-containing protein</fullName>
    </submittedName>
</protein>
<sequence length="491" mass="53381">MDNYQPIAELMHVSPYACKEHCIKSLDNNEDNPSYCKSFIYDQYQKSCRLYDHDGNRPPAILHPANGFDHYTRSSTDGDCKTVSLATMNNKSPNHGVDPRVRITRPQPEPELFVTSPLPPPSLPSLPVTKVVPSRLSSSSEAPAQVIDIAPKGVSEVSPECCGATSSPDTDCCRSSVDPVAPSTAPSIPSLPPATGCSAYSYFVIIGQELALPQGPNGTDLTGVMGPNGEEIECASMNYFPQSQTCEIHQNAASPRGSGHLITNEEVIYVEKFCQPSRINAAHKCSPDELYLMHTGQRIVGHELSASTSLQTVESCLEVCLADAACKSASYNSQNRQCELHDTNLGETPEALRAAEGWTLVENGCAKGGRVKISSPEGKTKNTPPAPSTPLKASGSDIDRQPPLDSPFSKPVKQITVDDIRRAEAKNKVPKWPAKNISEQPSTQNDWSAWTPCQFVVKGHSVRVRTRKCTFGSCPQEEMQVERCKNSPNER</sequence>
<dbReference type="Gene3D" id="3.50.4.10">
    <property type="entry name" value="Hepatocyte Growth Factor"/>
    <property type="match status" value="2"/>
</dbReference>
<dbReference type="InterPro" id="IPR003609">
    <property type="entry name" value="Pan_app"/>
</dbReference>
<dbReference type="Pfam" id="PF00024">
    <property type="entry name" value="PAN_1"/>
    <property type="match status" value="2"/>
</dbReference>
<feature type="domain" description="Apple" evidence="2">
    <location>
        <begin position="285"/>
        <end position="365"/>
    </location>
</feature>
<organism evidence="3 4">
    <name type="scientific">Plectus sambesii</name>
    <dbReference type="NCBI Taxonomy" id="2011161"/>
    <lineage>
        <taxon>Eukaryota</taxon>
        <taxon>Metazoa</taxon>
        <taxon>Ecdysozoa</taxon>
        <taxon>Nematoda</taxon>
        <taxon>Chromadorea</taxon>
        <taxon>Plectida</taxon>
        <taxon>Plectina</taxon>
        <taxon>Plectoidea</taxon>
        <taxon>Plectidae</taxon>
        <taxon>Plectus</taxon>
    </lineage>
</organism>
<feature type="domain" description="Apple" evidence="2">
    <location>
        <begin position="1"/>
        <end position="75"/>
    </location>
</feature>
<accession>A0A914VYZ5</accession>
<keyword evidence="3" id="KW-1185">Reference proteome</keyword>
<evidence type="ECO:0000313" key="4">
    <source>
        <dbReference type="WBParaSite" id="PSAMB.scaffold2854size20888.g19380.t1"/>
    </source>
</evidence>
<dbReference type="WBParaSite" id="PSAMB.scaffold2854size20888.g19380.t1">
    <property type="protein sequence ID" value="PSAMB.scaffold2854size20888.g19380.t1"/>
    <property type="gene ID" value="PSAMB.scaffold2854size20888.g19380"/>
</dbReference>
<evidence type="ECO:0000256" key="1">
    <source>
        <dbReference type="SAM" id="MobiDB-lite"/>
    </source>
</evidence>
<dbReference type="AlphaFoldDB" id="A0A914VYZ5"/>
<evidence type="ECO:0000313" key="3">
    <source>
        <dbReference type="Proteomes" id="UP000887566"/>
    </source>
</evidence>
<feature type="region of interest" description="Disordered" evidence="1">
    <location>
        <begin position="369"/>
        <end position="410"/>
    </location>
</feature>
<evidence type="ECO:0000259" key="2">
    <source>
        <dbReference type="PROSITE" id="PS50948"/>
    </source>
</evidence>
<dbReference type="SUPFAM" id="SSF57414">
    <property type="entry name" value="Hairpin loop containing domain-like"/>
    <property type="match status" value="2"/>
</dbReference>
<dbReference type="PROSITE" id="PS50948">
    <property type="entry name" value="PAN"/>
    <property type="match status" value="2"/>
</dbReference>
<reference evidence="4" key="1">
    <citation type="submission" date="2022-11" db="UniProtKB">
        <authorList>
            <consortium name="WormBaseParasite"/>
        </authorList>
    </citation>
    <scope>IDENTIFICATION</scope>
</reference>